<protein>
    <recommendedName>
        <fullName evidence="1">Nudix hydrolase domain-containing protein</fullName>
    </recommendedName>
</protein>
<dbReference type="PROSITE" id="PS51462">
    <property type="entry name" value="NUDIX"/>
    <property type="match status" value="1"/>
</dbReference>
<proteinExistence type="predicted"/>
<dbReference type="Proteomes" id="UP000178873">
    <property type="component" value="Unassembled WGS sequence"/>
</dbReference>
<evidence type="ECO:0000259" key="1">
    <source>
        <dbReference type="PROSITE" id="PS51462"/>
    </source>
</evidence>
<accession>A0A1G2M3E6</accession>
<evidence type="ECO:0000313" key="2">
    <source>
        <dbReference type="EMBL" id="OHA18420.1"/>
    </source>
</evidence>
<dbReference type="EMBL" id="MHRF01000005">
    <property type="protein sequence ID" value="OHA18420.1"/>
    <property type="molecule type" value="Genomic_DNA"/>
</dbReference>
<reference evidence="2 3" key="1">
    <citation type="journal article" date="2016" name="Nat. Commun.">
        <title>Thousands of microbial genomes shed light on interconnected biogeochemical processes in an aquifer system.</title>
        <authorList>
            <person name="Anantharaman K."/>
            <person name="Brown C.T."/>
            <person name="Hug L.A."/>
            <person name="Sharon I."/>
            <person name="Castelle C.J."/>
            <person name="Probst A.J."/>
            <person name="Thomas B.C."/>
            <person name="Singh A."/>
            <person name="Wilkins M.J."/>
            <person name="Karaoz U."/>
            <person name="Brodie E.L."/>
            <person name="Williams K.H."/>
            <person name="Hubbard S.S."/>
            <person name="Banfield J.F."/>
        </authorList>
    </citation>
    <scope>NUCLEOTIDE SEQUENCE [LARGE SCALE GENOMIC DNA]</scope>
</reference>
<dbReference type="Gene3D" id="3.90.79.10">
    <property type="entry name" value="Nucleoside Triphosphate Pyrophosphohydrolase"/>
    <property type="match status" value="1"/>
</dbReference>
<organism evidence="2 3">
    <name type="scientific">Candidatus Taylorbacteria bacterium RIFCSPHIGHO2_01_FULL_46_22b</name>
    <dbReference type="NCBI Taxonomy" id="1802301"/>
    <lineage>
        <taxon>Bacteria</taxon>
        <taxon>Candidatus Tayloriibacteriota</taxon>
    </lineage>
</organism>
<dbReference type="InterPro" id="IPR015797">
    <property type="entry name" value="NUDIX_hydrolase-like_dom_sf"/>
</dbReference>
<feature type="domain" description="Nudix hydrolase" evidence="1">
    <location>
        <begin position="18"/>
        <end position="149"/>
    </location>
</feature>
<dbReference type="SUPFAM" id="SSF55811">
    <property type="entry name" value="Nudix"/>
    <property type="match status" value="1"/>
</dbReference>
<dbReference type="PANTHER" id="PTHR43736">
    <property type="entry name" value="ADP-RIBOSE PYROPHOSPHATASE"/>
    <property type="match status" value="1"/>
</dbReference>
<name>A0A1G2M3E6_9BACT</name>
<dbReference type="PANTHER" id="PTHR43736:SF4">
    <property type="entry name" value="SLR1690 PROTEIN"/>
    <property type="match status" value="1"/>
</dbReference>
<dbReference type="Pfam" id="PF00293">
    <property type="entry name" value="NUDIX"/>
    <property type="match status" value="1"/>
</dbReference>
<sequence>MQKPFSPKTGQTDYTNIRWVPVINCVLRYEGKMLLVKRSSDLKLYPDFWNGISGFLDDQQSLEDKAKEEIQEELGMSPDHIQEIRLGTIFHQDAPEYKKTWIVHPLLVDVTTNKVHLDWEAKEFAWVPIQDVQKYNVLPGFDRVLQNFF</sequence>
<dbReference type="STRING" id="1802301.A2664_00550"/>
<comment type="caution">
    <text evidence="2">The sequence shown here is derived from an EMBL/GenBank/DDBJ whole genome shotgun (WGS) entry which is preliminary data.</text>
</comment>
<dbReference type="InterPro" id="IPR000086">
    <property type="entry name" value="NUDIX_hydrolase_dom"/>
</dbReference>
<dbReference type="AlphaFoldDB" id="A0A1G2M3E6"/>
<gene>
    <name evidence="2" type="ORF">A2664_00550</name>
</gene>
<evidence type="ECO:0000313" key="3">
    <source>
        <dbReference type="Proteomes" id="UP000178873"/>
    </source>
</evidence>